<feature type="compositionally biased region" description="Polar residues" evidence="1">
    <location>
        <begin position="22"/>
        <end position="33"/>
    </location>
</feature>
<feature type="compositionally biased region" description="Polar residues" evidence="1">
    <location>
        <begin position="1"/>
        <end position="10"/>
    </location>
</feature>
<proteinExistence type="predicted"/>
<feature type="transmembrane region" description="Helical" evidence="2">
    <location>
        <begin position="58"/>
        <end position="81"/>
    </location>
</feature>
<reference evidence="3 4" key="1">
    <citation type="journal article" date="2015" name="Biotechnol. Biofuels">
        <title>Enhanced degradation of softwood versus hardwood by the white-rot fungus Pycnoporus coccineus.</title>
        <authorList>
            <person name="Couturier M."/>
            <person name="Navarro D."/>
            <person name="Chevret D."/>
            <person name="Henrissat B."/>
            <person name="Piumi F."/>
            <person name="Ruiz-Duenas F.J."/>
            <person name="Martinez A.T."/>
            <person name="Grigoriev I.V."/>
            <person name="Riley R."/>
            <person name="Lipzen A."/>
            <person name="Berrin J.G."/>
            <person name="Master E.R."/>
            <person name="Rosso M.N."/>
        </authorList>
    </citation>
    <scope>NUCLEOTIDE SEQUENCE [LARGE SCALE GENOMIC DNA]</scope>
    <source>
        <strain evidence="3 4">BRFM310</strain>
    </source>
</reference>
<keyword evidence="4" id="KW-1185">Reference proteome</keyword>
<dbReference type="OrthoDB" id="10581638at2759"/>
<protein>
    <submittedName>
        <fullName evidence="3">Uncharacterized protein</fullName>
    </submittedName>
</protein>
<evidence type="ECO:0000313" key="4">
    <source>
        <dbReference type="Proteomes" id="UP000193067"/>
    </source>
</evidence>
<feature type="compositionally biased region" description="Low complexity" evidence="1">
    <location>
        <begin position="34"/>
        <end position="54"/>
    </location>
</feature>
<keyword evidence="2" id="KW-0812">Transmembrane</keyword>
<dbReference type="Proteomes" id="UP000193067">
    <property type="component" value="Unassembled WGS sequence"/>
</dbReference>
<dbReference type="EMBL" id="KZ084159">
    <property type="protein sequence ID" value="OSC97026.1"/>
    <property type="molecule type" value="Genomic_DNA"/>
</dbReference>
<feature type="region of interest" description="Disordered" evidence="1">
    <location>
        <begin position="279"/>
        <end position="305"/>
    </location>
</feature>
<dbReference type="AlphaFoldDB" id="A0A1Y2I7A4"/>
<accession>A0A1Y2I7A4</accession>
<keyword evidence="2" id="KW-0472">Membrane</keyword>
<organism evidence="3 4">
    <name type="scientific">Trametes coccinea (strain BRFM310)</name>
    <name type="common">Pycnoporus coccineus</name>
    <dbReference type="NCBI Taxonomy" id="1353009"/>
    <lineage>
        <taxon>Eukaryota</taxon>
        <taxon>Fungi</taxon>
        <taxon>Dikarya</taxon>
        <taxon>Basidiomycota</taxon>
        <taxon>Agaricomycotina</taxon>
        <taxon>Agaricomycetes</taxon>
        <taxon>Polyporales</taxon>
        <taxon>Polyporaceae</taxon>
        <taxon>Trametes</taxon>
    </lineage>
</organism>
<feature type="region of interest" description="Disordered" evidence="1">
    <location>
        <begin position="1"/>
        <end position="54"/>
    </location>
</feature>
<evidence type="ECO:0000256" key="1">
    <source>
        <dbReference type="SAM" id="MobiDB-lite"/>
    </source>
</evidence>
<evidence type="ECO:0000313" key="3">
    <source>
        <dbReference type="EMBL" id="OSC97026.1"/>
    </source>
</evidence>
<sequence>MSRTLTTDTSPFRLRRDPQSDPVPTTPSASSLNTSSVSPFSTTSGPSSQGSPRSSPPIFTIVFSIVIGLAVILALVAFVFLMTRRGRRCTTVNTDSLLASELQGAGDDSARRTYLARVHVSGPAALLDGRRDALQGSCTVQTPPAHLPATTHSVYASSHPDAAISRYWAPSGLGHPEAQISKVSLAGPIQISLDGHPRARSAPQHEAIYTHPIARPYSPSVVSAGSGRTEGHGGAQGGSVQNRAAVGVQGVGSQRSSASTVEGFTHLMEVLGPPGIWLGQGGEELPPPYEASTPGGGGLDDEPRA</sequence>
<gene>
    <name evidence="3" type="ORF">PYCCODRAFT_1481564</name>
</gene>
<keyword evidence="2" id="KW-1133">Transmembrane helix</keyword>
<evidence type="ECO:0000256" key="2">
    <source>
        <dbReference type="SAM" id="Phobius"/>
    </source>
</evidence>
<name>A0A1Y2I7A4_TRAC3</name>